<evidence type="ECO:0000256" key="2">
    <source>
        <dbReference type="ARBA" id="ARBA00023315"/>
    </source>
</evidence>
<dbReference type="PROSITE" id="PS51186">
    <property type="entry name" value="GNAT"/>
    <property type="match status" value="1"/>
</dbReference>
<dbReference type="InterPro" id="IPR016181">
    <property type="entry name" value="Acyl_CoA_acyltransferase"/>
</dbReference>
<dbReference type="Gene3D" id="3.40.630.30">
    <property type="match status" value="1"/>
</dbReference>
<dbReference type="PANTHER" id="PTHR43877">
    <property type="entry name" value="AMINOALKYLPHOSPHONATE N-ACETYLTRANSFERASE-RELATED-RELATED"/>
    <property type="match status" value="1"/>
</dbReference>
<dbReference type="PANTHER" id="PTHR43877:SF2">
    <property type="entry name" value="AMINOALKYLPHOSPHONATE N-ACETYLTRANSFERASE-RELATED"/>
    <property type="match status" value="1"/>
</dbReference>
<organism evidence="4 5">
    <name type="scientific">Friedmanniella luteola</name>
    <dbReference type="NCBI Taxonomy" id="546871"/>
    <lineage>
        <taxon>Bacteria</taxon>
        <taxon>Bacillati</taxon>
        <taxon>Actinomycetota</taxon>
        <taxon>Actinomycetes</taxon>
        <taxon>Propionibacteriales</taxon>
        <taxon>Nocardioidaceae</taxon>
        <taxon>Friedmanniella</taxon>
    </lineage>
</organism>
<keyword evidence="5" id="KW-1185">Reference proteome</keyword>
<proteinExistence type="predicted"/>
<evidence type="ECO:0000259" key="3">
    <source>
        <dbReference type="PROSITE" id="PS51186"/>
    </source>
</evidence>
<dbReference type="AlphaFoldDB" id="A0A1H1WVN1"/>
<protein>
    <submittedName>
        <fullName evidence="4">Acetyltransferase (GNAT) family protein</fullName>
    </submittedName>
</protein>
<accession>A0A1H1WVN1</accession>
<feature type="domain" description="N-acetyltransferase" evidence="3">
    <location>
        <begin position="6"/>
        <end position="221"/>
    </location>
</feature>
<keyword evidence="1 4" id="KW-0808">Transferase</keyword>
<dbReference type="GO" id="GO:0016747">
    <property type="term" value="F:acyltransferase activity, transferring groups other than amino-acyl groups"/>
    <property type="evidence" value="ECO:0007669"/>
    <property type="project" value="InterPro"/>
</dbReference>
<dbReference type="Pfam" id="PF00583">
    <property type="entry name" value="Acetyltransf_1"/>
    <property type="match status" value="1"/>
</dbReference>
<dbReference type="CDD" id="cd04301">
    <property type="entry name" value="NAT_SF"/>
    <property type="match status" value="1"/>
</dbReference>
<name>A0A1H1WVN1_9ACTN</name>
<evidence type="ECO:0000313" key="4">
    <source>
        <dbReference type="EMBL" id="SDT01174.1"/>
    </source>
</evidence>
<evidence type="ECO:0000256" key="1">
    <source>
        <dbReference type="ARBA" id="ARBA00022679"/>
    </source>
</evidence>
<dbReference type="EMBL" id="LT629749">
    <property type="protein sequence ID" value="SDT01174.1"/>
    <property type="molecule type" value="Genomic_DNA"/>
</dbReference>
<dbReference type="InterPro" id="IPR050832">
    <property type="entry name" value="Bact_Acetyltransf"/>
</dbReference>
<keyword evidence="2" id="KW-0012">Acyltransferase</keyword>
<dbReference type="SUPFAM" id="SSF55729">
    <property type="entry name" value="Acyl-CoA N-acyltransferases (Nat)"/>
    <property type="match status" value="1"/>
</dbReference>
<gene>
    <name evidence="4" type="ORF">SAMN04488543_2840</name>
</gene>
<dbReference type="Proteomes" id="UP000199092">
    <property type="component" value="Chromosome I"/>
</dbReference>
<dbReference type="InterPro" id="IPR000182">
    <property type="entry name" value="GNAT_dom"/>
</dbReference>
<dbReference type="STRING" id="546871.SAMN04488543_2840"/>
<reference evidence="4 5" key="1">
    <citation type="submission" date="2016-10" db="EMBL/GenBank/DDBJ databases">
        <authorList>
            <person name="de Groot N.N."/>
        </authorList>
    </citation>
    <scope>NUCLEOTIDE SEQUENCE [LARGE SCALE GENOMIC DNA]</scope>
    <source>
        <strain evidence="4 5">DSM 21741</strain>
    </source>
</reference>
<evidence type="ECO:0000313" key="5">
    <source>
        <dbReference type="Proteomes" id="UP000199092"/>
    </source>
</evidence>
<sequence>MTSSAVQVRPMRSTDLASVVAEHQESQPDGLYARLGDRFLHTYHSAYLASPGTAAFVAELDTRPVGFVTGIVSTAAHRLAMKEAWPRLAAAAALALLQRPATLRPALLGPTAVSCLCHSARLLQPSPPCAGTATATATATATGIVTYLAVTTTARGRGVGDALLQAFLHQAQLRGCTKVTLATQAGAEGAAPFYAHRGWTPESVHRTATGRPLQVMAWTYPPREVAQ</sequence>